<dbReference type="Pfam" id="PF02458">
    <property type="entry name" value="Transferase"/>
    <property type="match status" value="1"/>
</dbReference>
<evidence type="ECO:0000313" key="4">
    <source>
        <dbReference type="EMBL" id="KAL0425298.1"/>
    </source>
</evidence>
<sequence>MQQKAEDKSSIVKPTRVEIVTAFLWSRCLVAKGLELSHKSIAFHPVNLRGRVPALTECSFGNIFQMTHAENAGETNWTGLVEKLRAAFGKIDSEYVKMLLGEKGCEVAKENFQGISKFLRLGNVAVLLFSSYCRFPIYEVDFGWGKPVWVSSASFSIKDMIMLFDSVVSRGGIEVWIVMADQEMERLRQDSEIQRFTSSFALS</sequence>
<evidence type="ECO:0000256" key="2">
    <source>
        <dbReference type="ARBA" id="ARBA00022679"/>
    </source>
</evidence>
<evidence type="ECO:0000256" key="3">
    <source>
        <dbReference type="ARBA" id="ARBA00023315"/>
    </source>
</evidence>
<dbReference type="InterPro" id="IPR023213">
    <property type="entry name" value="CAT-like_dom_sf"/>
</dbReference>
<reference evidence="4" key="2">
    <citation type="journal article" date="2024" name="Plant">
        <title>Genomic evolution and insights into agronomic trait innovations of Sesamum species.</title>
        <authorList>
            <person name="Miao H."/>
            <person name="Wang L."/>
            <person name="Qu L."/>
            <person name="Liu H."/>
            <person name="Sun Y."/>
            <person name="Le M."/>
            <person name="Wang Q."/>
            <person name="Wei S."/>
            <person name="Zheng Y."/>
            <person name="Lin W."/>
            <person name="Duan Y."/>
            <person name="Cao H."/>
            <person name="Xiong S."/>
            <person name="Wang X."/>
            <person name="Wei L."/>
            <person name="Li C."/>
            <person name="Ma Q."/>
            <person name="Ju M."/>
            <person name="Zhao R."/>
            <person name="Li G."/>
            <person name="Mu C."/>
            <person name="Tian Q."/>
            <person name="Mei H."/>
            <person name="Zhang T."/>
            <person name="Gao T."/>
            <person name="Zhang H."/>
        </authorList>
    </citation>
    <scope>NUCLEOTIDE SEQUENCE</scope>
    <source>
        <strain evidence="4">G02</strain>
    </source>
</reference>
<gene>
    <name evidence="4" type="ORF">Sradi_1064600</name>
</gene>
<keyword evidence="2" id="KW-0808">Transferase</keyword>
<dbReference type="GO" id="GO:0016746">
    <property type="term" value="F:acyltransferase activity"/>
    <property type="evidence" value="ECO:0007669"/>
    <property type="project" value="UniProtKB-KW"/>
</dbReference>
<organism evidence="4">
    <name type="scientific">Sesamum radiatum</name>
    <name type="common">Black benniseed</name>
    <dbReference type="NCBI Taxonomy" id="300843"/>
    <lineage>
        <taxon>Eukaryota</taxon>
        <taxon>Viridiplantae</taxon>
        <taxon>Streptophyta</taxon>
        <taxon>Embryophyta</taxon>
        <taxon>Tracheophyta</taxon>
        <taxon>Spermatophyta</taxon>
        <taxon>Magnoliopsida</taxon>
        <taxon>eudicotyledons</taxon>
        <taxon>Gunneridae</taxon>
        <taxon>Pentapetalae</taxon>
        <taxon>asterids</taxon>
        <taxon>lamiids</taxon>
        <taxon>Lamiales</taxon>
        <taxon>Pedaliaceae</taxon>
        <taxon>Sesamum</taxon>
    </lineage>
</organism>
<keyword evidence="3" id="KW-0012">Acyltransferase</keyword>
<accession>A0AAW2V8L4</accession>
<evidence type="ECO:0000256" key="1">
    <source>
        <dbReference type="ARBA" id="ARBA00009861"/>
    </source>
</evidence>
<dbReference type="EMBL" id="JACGWJ010000004">
    <property type="protein sequence ID" value="KAL0425298.1"/>
    <property type="molecule type" value="Genomic_DNA"/>
</dbReference>
<comment type="caution">
    <text evidence="4">The sequence shown here is derived from an EMBL/GenBank/DDBJ whole genome shotgun (WGS) entry which is preliminary data.</text>
</comment>
<comment type="similarity">
    <text evidence="1">Belongs to the plant acyltransferase family.</text>
</comment>
<protein>
    <submittedName>
        <fullName evidence="4">Tabersonine-19-hydroxy-O-acetyltransferase</fullName>
    </submittedName>
</protein>
<dbReference type="Gene3D" id="3.30.559.10">
    <property type="entry name" value="Chloramphenicol acetyltransferase-like domain"/>
    <property type="match status" value="1"/>
</dbReference>
<dbReference type="PANTHER" id="PTHR31623">
    <property type="entry name" value="F21J9.9"/>
    <property type="match status" value="1"/>
</dbReference>
<dbReference type="AlphaFoldDB" id="A0AAW2V8L4"/>
<reference evidence="4" key="1">
    <citation type="submission" date="2020-06" db="EMBL/GenBank/DDBJ databases">
        <authorList>
            <person name="Li T."/>
            <person name="Hu X."/>
            <person name="Zhang T."/>
            <person name="Song X."/>
            <person name="Zhang H."/>
            <person name="Dai N."/>
            <person name="Sheng W."/>
            <person name="Hou X."/>
            <person name="Wei L."/>
        </authorList>
    </citation>
    <scope>NUCLEOTIDE SEQUENCE</scope>
    <source>
        <strain evidence="4">G02</strain>
        <tissue evidence="4">Leaf</tissue>
    </source>
</reference>
<dbReference type="PANTHER" id="PTHR31623:SF105">
    <property type="entry name" value="VINORINE SYNTHASE-LIKE"/>
    <property type="match status" value="1"/>
</dbReference>
<name>A0AAW2V8L4_SESRA</name>
<proteinExistence type="inferred from homology"/>